<dbReference type="Proteomes" id="UP001500403">
    <property type="component" value="Unassembled WGS sequence"/>
</dbReference>
<evidence type="ECO:0000256" key="1">
    <source>
        <dbReference type="SAM" id="MobiDB-lite"/>
    </source>
</evidence>
<proteinExistence type="predicted"/>
<dbReference type="RefSeq" id="WP_344496967.1">
    <property type="nucleotide sequence ID" value="NZ_BAAAUD010000040.1"/>
</dbReference>
<evidence type="ECO:0000313" key="2">
    <source>
        <dbReference type="EMBL" id="GAA2951411.1"/>
    </source>
</evidence>
<dbReference type="EMBL" id="BAAAUD010000040">
    <property type="protein sequence ID" value="GAA2951411.1"/>
    <property type="molecule type" value="Genomic_DNA"/>
</dbReference>
<name>A0ABN3XGE8_9ACTN</name>
<organism evidence="2 3">
    <name type="scientific">Streptomyces enissocaesilis</name>
    <dbReference type="NCBI Taxonomy" id="332589"/>
    <lineage>
        <taxon>Bacteria</taxon>
        <taxon>Bacillati</taxon>
        <taxon>Actinomycetota</taxon>
        <taxon>Actinomycetes</taxon>
        <taxon>Kitasatosporales</taxon>
        <taxon>Streptomycetaceae</taxon>
        <taxon>Streptomyces</taxon>
        <taxon>Streptomyces rochei group</taxon>
    </lineage>
</organism>
<protein>
    <submittedName>
        <fullName evidence="2">Uncharacterized protein</fullName>
    </submittedName>
</protein>
<gene>
    <name evidence="2" type="ORF">GCM10010446_40800</name>
</gene>
<accession>A0ABN3XGE8</accession>
<reference evidence="2 3" key="1">
    <citation type="journal article" date="2019" name="Int. J. Syst. Evol. Microbiol.">
        <title>The Global Catalogue of Microorganisms (GCM) 10K type strain sequencing project: providing services to taxonomists for standard genome sequencing and annotation.</title>
        <authorList>
            <consortium name="The Broad Institute Genomics Platform"/>
            <consortium name="The Broad Institute Genome Sequencing Center for Infectious Disease"/>
            <person name="Wu L."/>
            <person name="Ma J."/>
        </authorList>
    </citation>
    <scope>NUCLEOTIDE SEQUENCE [LARGE SCALE GENOMIC DNA]</scope>
    <source>
        <strain evidence="2 3">JCM 9088</strain>
    </source>
</reference>
<keyword evidence="3" id="KW-1185">Reference proteome</keyword>
<evidence type="ECO:0000313" key="3">
    <source>
        <dbReference type="Proteomes" id="UP001500403"/>
    </source>
</evidence>
<feature type="region of interest" description="Disordered" evidence="1">
    <location>
        <begin position="87"/>
        <end position="129"/>
    </location>
</feature>
<comment type="caution">
    <text evidence="2">The sequence shown here is derived from an EMBL/GenBank/DDBJ whole genome shotgun (WGS) entry which is preliminary data.</text>
</comment>
<sequence>MTDAEAFMVAKHRAADYEEADKDAQANGDEMFTISGAGLTYDGRGCLEGDWTRHFPTMELDALDAFLQEADLSVSVVWFARVVHSKNGTSDPRTDEFPLHGHQGPVRRHRGAPGRLRPARASGISPAPC</sequence>